<dbReference type="AlphaFoldDB" id="A0A316TZT6"/>
<dbReference type="Proteomes" id="UP000245942">
    <property type="component" value="Unassembled WGS sequence"/>
</dbReference>
<dbReference type="PANTHER" id="PTHR38698:SF1">
    <property type="entry name" value="FUNGAL PROTEIN"/>
    <property type="match status" value="1"/>
</dbReference>
<feature type="compositionally biased region" description="Acidic residues" evidence="1">
    <location>
        <begin position="145"/>
        <end position="158"/>
    </location>
</feature>
<feature type="compositionally biased region" description="Low complexity" evidence="1">
    <location>
        <begin position="350"/>
        <end position="366"/>
    </location>
</feature>
<proteinExistence type="predicted"/>
<feature type="compositionally biased region" description="Acidic residues" evidence="1">
    <location>
        <begin position="114"/>
        <end position="130"/>
    </location>
</feature>
<feature type="region of interest" description="Disordered" evidence="1">
    <location>
        <begin position="1"/>
        <end position="239"/>
    </location>
</feature>
<protein>
    <submittedName>
        <fullName evidence="2">Uncharacterized protein</fullName>
    </submittedName>
</protein>
<dbReference type="Pfam" id="PF17104">
    <property type="entry name" value="YBL010C_LAA2"/>
    <property type="match status" value="1"/>
</dbReference>
<accession>A0A316TZT6</accession>
<evidence type="ECO:0000256" key="1">
    <source>
        <dbReference type="SAM" id="MobiDB-lite"/>
    </source>
</evidence>
<organism evidence="2 3">
    <name type="scientific">Pseudomicrostroma glucosiphilum</name>
    <dbReference type="NCBI Taxonomy" id="1684307"/>
    <lineage>
        <taxon>Eukaryota</taxon>
        <taxon>Fungi</taxon>
        <taxon>Dikarya</taxon>
        <taxon>Basidiomycota</taxon>
        <taxon>Ustilaginomycotina</taxon>
        <taxon>Exobasidiomycetes</taxon>
        <taxon>Microstromatales</taxon>
        <taxon>Microstromatales incertae sedis</taxon>
        <taxon>Pseudomicrostroma</taxon>
    </lineage>
</organism>
<dbReference type="OrthoDB" id="5378975at2759"/>
<feature type="region of interest" description="Disordered" evidence="1">
    <location>
        <begin position="304"/>
        <end position="401"/>
    </location>
</feature>
<dbReference type="InterPro" id="IPR031355">
    <property type="entry name" value="YBL010C/LAA2-like"/>
</dbReference>
<reference evidence="2 3" key="1">
    <citation type="journal article" date="2018" name="Mol. Biol. Evol.">
        <title>Broad Genomic Sampling Reveals a Smut Pathogenic Ancestry of the Fungal Clade Ustilaginomycotina.</title>
        <authorList>
            <person name="Kijpornyongpan T."/>
            <person name="Mondo S.J."/>
            <person name="Barry K."/>
            <person name="Sandor L."/>
            <person name="Lee J."/>
            <person name="Lipzen A."/>
            <person name="Pangilinan J."/>
            <person name="LaButti K."/>
            <person name="Hainaut M."/>
            <person name="Henrissat B."/>
            <person name="Grigoriev I.V."/>
            <person name="Spatafora J.W."/>
            <person name="Aime M.C."/>
        </authorList>
    </citation>
    <scope>NUCLEOTIDE SEQUENCE [LARGE SCALE GENOMIC DNA]</scope>
    <source>
        <strain evidence="2 3">MCA 4718</strain>
    </source>
</reference>
<dbReference type="STRING" id="1684307.A0A316TZT6"/>
<keyword evidence="3" id="KW-1185">Reference proteome</keyword>
<feature type="compositionally biased region" description="Low complexity" evidence="1">
    <location>
        <begin position="304"/>
        <end position="321"/>
    </location>
</feature>
<dbReference type="RefSeq" id="XP_025345650.1">
    <property type="nucleotide sequence ID" value="XM_025494546.1"/>
</dbReference>
<dbReference type="EMBL" id="KZ819336">
    <property type="protein sequence ID" value="PWN18490.1"/>
    <property type="molecule type" value="Genomic_DNA"/>
</dbReference>
<evidence type="ECO:0000313" key="3">
    <source>
        <dbReference type="Proteomes" id="UP000245942"/>
    </source>
</evidence>
<feature type="compositionally biased region" description="Polar residues" evidence="1">
    <location>
        <begin position="204"/>
        <end position="218"/>
    </location>
</feature>
<feature type="region of interest" description="Disordered" evidence="1">
    <location>
        <begin position="477"/>
        <end position="525"/>
    </location>
</feature>
<evidence type="ECO:0000313" key="2">
    <source>
        <dbReference type="EMBL" id="PWN18490.1"/>
    </source>
</evidence>
<dbReference type="GeneID" id="37016280"/>
<sequence length="525" mass="54798">METSERDIWSSPDLESDSPALPESKRPTSQGFFADDLGEDIGWGLPTPSPSSNALEETTKGEAVATTAAKLEGIDIAALGEDESEPSAASQAEPAPPLTALATASAHDAVHEDHDDDDGEGEDDFADFDDSPGGHSTGMALPAGQDDDDFGDFGDFPEDGQPSGTNLAFDDEEDGFGDSRAAEAPVSPLPSAGTSDWPRFTPAGASSQSIATQINSILSPPLFPSGPEEPFGAGQVPELSQERIRQAEGPAQILVGESSRQIYADLVNPPPLKPVDWLRSRTRRDLHISLGVPINLDEIMYLDSSTSSSSPGGSSRRLPPLAINLNNGSDRAPRGGPDSAALKAPIRQDSTSSSSSAGVGATNGAGQTQASGPRSQSRDQGRKERIAEKRREDLGLGPLPEVDMQRVEQVSNLSEDQLSLLTLPSLRSLSQELSHLITSTSLLLTHHLTLRESLQADSEMYNGLIKDLVTGAASRIGDSKGGGAKVVSRQSSGRRFGPAGAAVGGAGSGRNSPRPASPFSLGAKR</sequence>
<feature type="compositionally biased region" description="Basic and acidic residues" evidence="1">
    <location>
        <begin position="376"/>
        <end position="394"/>
    </location>
</feature>
<name>A0A316TZT6_9BASI</name>
<gene>
    <name evidence="2" type="ORF">BCV69DRAFT_301286</name>
</gene>
<feature type="compositionally biased region" description="Low complexity" evidence="1">
    <location>
        <begin position="86"/>
        <end position="107"/>
    </location>
</feature>
<dbReference type="PANTHER" id="PTHR38698">
    <property type="entry name" value="EXPRESSED PROTEIN"/>
    <property type="match status" value="1"/>
</dbReference>